<evidence type="ECO:0000313" key="2">
    <source>
        <dbReference type="EMBL" id="KAJ2932795.1"/>
    </source>
</evidence>
<feature type="region of interest" description="Disordered" evidence="1">
    <location>
        <begin position="44"/>
        <end position="74"/>
    </location>
</feature>
<feature type="non-terminal residue" evidence="2">
    <location>
        <position position="1"/>
    </location>
</feature>
<dbReference type="Proteomes" id="UP001140091">
    <property type="component" value="Unassembled WGS sequence"/>
</dbReference>
<dbReference type="AlphaFoldDB" id="A0A9W8MI31"/>
<gene>
    <name evidence="2" type="ORF">H1R20_g4296</name>
</gene>
<sequence length="340" mass="37999">MTMTDEQITDEVLVEELEKMRAVRSCPGSSDELQEFWDIGGGTYNHSPYSPSTEGSEPQHPFFDEPDCESPMSGEEGVDAIALTVTTTKAHSPANGIPSRTSLPSFPVHHRFSGTSSVSSGPSISTSARASFLDASDATWHSARRALLTCRECIRTERHYLSGMRALVSQETETPPPSLMLKHADHLVTQSERFLARMEENPNVWGVTTAFLGEEVGLEEGFVGWCGLVGGWFAGSSPQDDSKDKGKFKDVHLHSLHLPAFVTPKEKHSPRKLTRAKETANGEEKYYVDVWLVFKFFQFQQFLQFSRFALNLRYIDSRHIKSLIVSIEQQTFDIITVLHG</sequence>
<accession>A0A9W8MI31</accession>
<evidence type="ECO:0000313" key="3">
    <source>
        <dbReference type="Proteomes" id="UP001140091"/>
    </source>
</evidence>
<evidence type="ECO:0008006" key="4">
    <source>
        <dbReference type="Google" id="ProtNLM"/>
    </source>
</evidence>
<comment type="caution">
    <text evidence="2">The sequence shown here is derived from an EMBL/GenBank/DDBJ whole genome shotgun (WGS) entry which is preliminary data.</text>
</comment>
<protein>
    <recommendedName>
        <fullName evidence="4">DH domain-containing protein</fullName>
    </recommendedName>
</protein>
<proteinExistence type="predicted"/>
<organism evidence="2 3">
    <name type="scientific">Candolleomyces eurysporus</name>
    <dbReference type="NCBI Taxonomy" id="2828524"/>
    <lineage>
        <taxon>Eukaryota</taxon>
        <taxon>Fungi</taxon>
        <taxon>Dikarya</taxon>
        <taxon>Basidiomycota</taxon>
        <taxon>Agaricomycotina</taxon>
        <taxon>Agaricomycetes</taxon>
        <taxon>Agaricomycetidae</taxon>
        <taxon>Agaricales</taxon>
        <taxon>Agaricineae</taxon>
        <taxon>Psathyrellaceae</taxon>
        <taxon>Candolleomyces</taxon>
    </lineage>
</organism>
<keyword evidence="3" id="KW-1185">Reference proteome</keyword>
<name>A0A9W8MI31_9AGAR</name>
<feature type="compositionally biased region" description="Polar residues" evidence="1">
    <location>
        <begin position="44"/>
        <end position="56"/>
    </location>
</feature>
<dbReference type="OrthoDB" id="660555at2759"/>
<dbReference type="EMBL" id="JANBPK010000759">
    <property type="protein sequence ID" value="KAJ2932795.1"/>
    <property type="molecule type" value="Genomic_DNA"/>
</dbReference>
<evidence type="ECO:0000256" key="1">
    <source>
        <dbReference type="SAM" id="MobiDB-lite"/>
    </source>
</evidence>
<reference evidence="2" key="1">
    <citation type="submission" date="2022-06" db="EMBL/GenBank/DDBJ databases">
        <title>Genome Sequence of Candolleomyces eurysporus.</title>
        <authorList>
            <person name="Buettner E."/>
        </authorList>
    </citation>
    <scope>NUCLEOTIDE SEQUENCE</scope>
    <source>
        <strain evidence="2">VTCC 930004</strain>
    </source>
</reference>